<feature type="domain" description="Sugar phosphate transporter" evidence="6">
    <location>
        <begin position="20"/>
        <end position="284"/>
    </location>
</feature>
<dbReference type="EMBL" id="HBIU01007810">
    <property type="protein sequence ID" value="CAE0624385.1"/>
    <property type="molecule type" value="Transcribed_RNA"/>
</dbReference>
<feature type="transmembrane region" description="Helical" evidence="5">
    <location>
        <begin position="120"/>
        <end position="139"/>
    </location>
</feature>
<dbReference type="InterPro" id="IPR004853">
    <property type="entry name" value="Sugar_P_trans_dom"/>
</dbReference>
<feature type="transmembrane region" description="Helical" evidence="5">
    <location>
        <begin position="145"/>
        <end position="164"/>
    </location>
</feature>
<feature type="transmembrane region" description="Helical" evidence="5">
    <location>
        <begin position="66"/>
        <end position="87"/>
    </location>
</feature>
<reference evidence="7" key="1">
    <citation type="submission" date="2021-01" db="EMBL/GenBank/DDBJ databases">
        <authorList>
            <person name="Corre E."/>
            <person name="Pelletier E."/>
            <person name="Niang G."/>
            <person name="Scheremetjew M."/>
            <person name="Finn R."/>
            <person name="Kale V."/>
            <person name="Holt S."/>
            <person name="Cochrane G."/>
            <person name="Meng A."/>
            <person name="Brown T."/>
            <person name="Cohen L."/>
        </authorList>
    </citation>
    <scope>NUCLEOTIDE SEQUENCE</scope>
    <source>
        <strain evidence="7">CCMP3107</strain>
    </source>
</reference>
<comment type="subcellular location">
    <subcellularLocation>
        <location evidence="1">Membrane</location>
        <topology evidence="1">Multi-pass membrane protein</topology>
    </subcellularLocation>
</comment>
<accession>A0A7S3UUW0</accession>
<name>A0A7S3UUW0_HETAK</name>
<feature type="transmembrane region" description="Helical" evidence="5">
    <location>
        <begin position="32"/>
        <end position="54"/>
    </location>
</feature>
<dbReference type="PANTHER" id="PTHR11132">
    <property type="entry name" value="SOLUTE CARRIER FAMILY 35"/>
    <property type="match status" value="1"/>
</dbReference>
<dbReference type="InterPro" id="IPR037185">
    <property type="entry name" value="EmrE-like"/>
</dbReference>
<dbReference type="Pfam" id="PF03151">
    <property type="entry name" value="TPT"/>
    <property type="match status" value="1"/>
</dbReference>
<sequence>MELVVLIGVVGNILSVVGVVMLNKYLVQNDSFNFMIFISFCHFVFTTIGSRVLLKLGAFQYKEASIGNVLPVALGSLGSVAFMNLNLSYNSVGFYQISKLACIPVTIVLQAAFYNQHVPVGVLLTLIPILVGMSIATVYDVQLNFLGSVYAACGVICTVGAQIFTNTYQKSLGCNALQLLYHTSPLIAAGMLLLLPLFDSVAELRSATLTAGGAGRLLLSCVFALGVNISNYLVLGKTSPLTYQVLGHFKTILIILLGIFLFNKATDSRNILGIAIALLGVIAYTEAKRKQSSALQSSPQILPSKKQEV</sequence>
<evidence type="ECO:0000256" key="1">
    <source>
        <dbReference type="ARBA" id="ARBA00004141"/>
    </source>
</evidence>
<gene>
    <name evidence="7" type="ORF">HAKA00212_LOCUS3052</name>
</gene>
<keyword evidence="4 5" id="KW-0472">Membrane</keyword>
<keyword evidence="2 5" id="KW-0812">Transmembrane</keyword>
<organism evidence="7">
    <name type="scientific">Heterosigma akashiwo</name>
    <name type="common">Chromophytic alga</name>
    <name type="synonym">Heterosigma carterae</name>
    <dbReference type="NCBI Taxonomy" id="2829"/>
    <lineage>
        <taxon>Eukaryota</taxon>
        <taxon>Sar</taxon>
        <taxon>Stramenopiles</taxon>
        <taxon>Ochrophyta</taxon>
        <taxon>Raphidophyceae</taxon>
        <taxon>Chattonellales</taxon>
        <taxon>Chattonellaceae</taxon>
        <taxon>Heterosigma</taxon>
    </lineage>
</organism>
<feature type="transmembrane region" description="Helical" evidence="5">
    <location>
        <begin position="217"/>
        <end position="234"/>
    </location>
</feature>
<evidence type="ECO:0000256" key="5">
    <source>
        <dbReference type="SAM" id="Phobius"/>
    </source>
</evidence>
<feature type="transmembrane region" description="Helical" evidence="5">
    <location>
        <begin position="176"/>
        <end position="197"/>
    </location>
</feature>
<evidence type="ECO:0000259" key="6">
    <source>
        <dbReference type="Pfam" id="PF03151"/>
    </source>
</evidence>
<feature type="transmembrane region" description="Helical" evidence="5">
    <location>
        <begin position="93"/>
        <end position="113"/>
    </location>
</feature>
<dbReference type="SUPFAM" id="SSF103481">
    <property type="entry name" value="Multidrug resistance efflux transporter EmrE"/>
    <property type="match status" value="1"/>
</dbReference>
<dbReference type="InterPro" id="IPR050186">
    <property type="entry name" value="TPT_transporter"/>
</dbReference>
<evidence type="ECO:0000313" key="7">
    <source>
        <dbReference type="EMBL" id="CAE0624385.1"/>
    </source>
</evidence>
<evidence type="ECO:0000256" key="3">
    <source>
        <dbReference type="ARBA" id="ARBA00022989"/>
    </source>
</evidence>
<proteinExistence type="predicted"/>
<dbReference type="AlphaFoldDB" id="A0A7S3UUW0"/>
<evidence type="ECO:0000256" key="4">
    <source>
        <dbReference type="ARBA" id="ARBA00023136"/>
    </source>
</evidence>
<feature type="transmembrane region" description="Helical" evidence="5">
    <location>
        <begin position="5"/>
        <end position="26"/>
    </location>
</feature>
<keyword evidence="3 5" id="KW-1133">Transmembrane helix</keyword>
<dbReference type="GO" id="GO:0016020">
    <property type="term" value="C:membrane"/>
    <property type="evidence" value="ECO:0007669"/>
    <property type="project" value="UniProtKB-SubCell"/>
</dbReference>
<protein>
    <recommendedName>
        <fullName evidence="6">Sugar phosphate transporter domain-containing protein</fullName>
    </recommendedName>
</protein>
<feature type="transmembrane region" description="Helical" evidence="5">
    <location>
        <begin position="241"/>
        <end position="262"/>
    </location>
</feature>
<evidence type="ECO:0000256" key="2">
    <source>
        <dbReference type="ARBA" id="ARBA00022692"/>
    </source>
</evidence>
<feature type="transmembrane region" description="Helical" evidence="5">
    <location>
        <begin position="268"/>
        <end position="287"/>
    </location>
</feature>